<dbReference type="Proteomes" id="UP000070412">
    <property type="component" value="Unassembled WGS sequence"/>
</dbReference>
<dbReference type="GO" id="GO:0003676">
    <property type="term" value="F:nucleic acid binding"/>
    <property type="evidence" value="ECO:0007669"/>
    <property type="project" value="InterPro"/>
</dbReference>
<reference evidence="4" key="2">
    <citation type="submission" date="2020-01" db="EMBL/GenBank/DDBJ databases">
        <authorList>
            <person name="Korhonen P.K.K."/>
            <person name="Guangxu M.G."/>
            <person name="Wang T.W."/>
            <person name="Stroehlein A.J.S."/>
            <person name="Young N.D."/>
            <person name="Ang C.-S.A."/>
            <person name="Fernando D.W.F."/>
            <person name="Lu H.L."/>
            <person name="Taylor S.T."/>
            <person name="Ehtesham M.E.M."/>
            <person name="Najaraj S.H.N."/>
            <person name="Harsha G.H.G."/>
            <person name="Madugundu A.M."/>
            <person name="Renuse S.R."/>
            <person name="Holt D.H."/>
            <person name="Pandey A.P."/>
            <person name="Papenfuss A.P."/>
            <person name="Gasser R.B.G."/>
            <person name="Fischer K.F."/>
        </authorList>
    </citation>
    <scope>NUCLEOTIDE SEQUENCE</scope>
    <source>
        <strain evidence="4">SSS_KF_BRIS2020</strain>
    </source>
</reference>
<dbReference type="GO" id="GO:0006508">
    <property type="term" value="P:proteolysis"/>
    <property type="evidence" value="ECO:0007669"/>
    <property type="project" value="InterPro"/>
</dbReference>
<keyword evidence="1" id="KW-0862">Zinc</keyword>
<reference evidence="6" key="1">
    <citation type="journal article" date="2020" name="PLoS Negl. Trop. Dis.">
        <title>High-quality nuclear genome for Sarcoptes scabiei-A critical resource for a neglected parasite.</title>
        <authorList>
            <person name="Korhonen P.K."/>
            <person name="Gasser R.B."/>
            <person name="Ma G."/>
            <person name="Wang T."/>
            <person name="Stroehlein A.J."/>
            <person name="Young N.D."/>
            <person name="Ang C.S."/>
            <person name="Fernando D.D."/>
            <person name="Lu H.C."/>
            <person name="Taylor S."/>
            <person name="Reynolds S.L."/>
            <person name="Mofiz E."/>
            <person name="Najaraj S.H."/>
            <person name="Gowda H."/>
            <person name="Madugundu A."/>
            <person name="Renuse S."/>
            <person name="Holt D."/>
            <person name="Pandey A."/>
            <person name="Papenfuss A.T."/>
            <person name="Fischer K."/>
        </authorList>
    </citation>
    <scope>NUCLEOTIDE SEQUENCE [LARGE SCALE GENOMIC DNA]</scope>
</reference>
<protein>
    <recommendedName>
        <fullName evidence="3">CCHC-type domain-containing protein</fullName>
    </recommendedName>
</protein>
<dbReference type="Gene3D" id="2.40.70.10">
    <property type="entry name" value="Acid Proteases"/>
    <property type="match status" value="1"/>
</dbReference>
<evidence type="ECO:0000313" key="5">
    <source>
        <dbReference type="EnsemblMetazoa" id="KAF7494224.1"/>
    </source>
</evidence>
<dbReference type="EMBL" id="WVUK01000053">
    <property type="protein sequence ID" value="KAF7494224.1"/>
    <property type="molecule type" value="Genomic_DNA"/>
</dbReference>
<gene>
    <name evidence="4" type="ORF">SSS_7593</name>
</gene>
<dbReference type="Pfam" id="PF00098">
    <property type="entry name" value="zf-CCHC"/>
    <property type="match status" value="1"/>
</dbReference>
<dbReference type="AlphaFoldDB" id="A0A834RCU5"/>
<evidence type="ECO:0000256" key="1">
    <source>
        <dbReference type="PROSITE-ProRule" id="PRU00047"/>
    </source>
</evidence>
<evidence type="ECO:0000313" key="4">
    <source>
        <dbReference type="EMBL" id="KAF7494224.1"/>
    </source>
</evidence>
<evidence type="ECO:0000313" key="6">
    <source>
        <dbReference type="Proteomes" id="UP000070412"/>
    </source>
</evidence>
<dbReference type="GO" id="GO:0004190">
    <property type="term" value="F:aspartic-type endopeptidase activity"/>
    <property type="evidence" value="ECO:0007669"/>
    <property type="project" value="InterPro"/>
</dbReference>
<dbReference type="SMART" id="SM00343">
    <property type="entry name" value="ZnF_C2HC"/>
    <property type="match status" value="1"/>
</dbReference>
<reference evidence="5" key="3">
    <citation type="submission" date="2022-06" db="UniProtKB">
        <authorList>
            <consortium name="EnsemblMetazoa"/>
        </authorList>
    </citation>
    <scope>IDENTIFICATION</scope>
</reference>
<name>A0A834RCU5_SARSC</name>
<dbReference type="InterPro" id="IPR001878">
    <property type="entry name" value="Znf_CCHC"/>
</dbReference>
<sequence>MEMDQVAMFKTQNLQGIAALFTLKLELESGLVDVDGAAQSLRNITMQANRNLEMLMGLELDTEEKVGLMVTHLSNCKEASSCITEIRRMIQEKEKCQSLPSEKEKTKTSKFCKESYDDLRAFSGNPIDFPRFWALFSKKVDNTDIDDDDKLEYLLRKMDSRTVDLLKVFEGKDYTRAKNYLVDELFCGKTIQNEIMRKLRACKTVVNMSDSTNLIRISEVINSVLMVADSIDCPENFVNDVLKCLKPKLPEYFVILCSMNRQDSTELETLQKEIRNRVLEIYEPGTVDGNENPDNSLILKNGDQDGRLRNPNLSSRDIRCYNCNKRGHVASNCRFPHLIPRFRSGWNRGASVKQQHKSQQSPKSVVAMNQIERSEQKPEDIEDDTSPYEVKVQNALEITAKIDGNEYRFLLDTGANVNILPLKLAKELGSEIRTLKKPLTFKTVNDVKQASYFSWIEVTIGFEKQKVKFYLLPDTSEKILGIQTLAIFHLIVLPDAVYQLLENSDLGSKECVFSNKVESLFEKILTEKAVDDELRKLLLSKFKTVFTETKEVGRIATETLKINLSSDIPIALKPVSRTDMATICA</sequence>
<feature type="domain" description="CCHC-type" evidence="3">
    <location>
        <begin position="319"/>
        <end position="334"/>
    </location>
</feature>
<dbReference type="InterPro" id="IPR036875">
    <property type="entry name" value="Znf_CCHC_sf"/>
</dbReference>
<keyword evidence="1" id="KW-0479">Metal-binding</keyword>
<dbReference type="CDD" id="cd00303">
    <property type="entry name" value="retropepsin_like"/>
    <property type="match status" value="1"/>
</dbReference>
<evidence type="ECO:0000256" key="2">
    <source>
        <dbReference type="SAM" id="MobiDB-lite"/>
    </source>
</evidence>
<evidence type="ECO:0000259" key="3">
    <source>
        <dbReference type="PROSITE" id="PS50158"/>
    </source>
</evidence>
<dbReference type="Pfam" id="PF13975">
    <property type="entry name" value="gag-asp_proteas"/>
    <property type="match status" value="1"/>
</dbReference>
<dbReference type="OrthoDB" id="7759214at2759"/>
<organism evidence="4">
    <name type="scientific">Sarcoptes scabiei</name>
    <name type="common">Itch mite</name>
    <name type="synonym">Acarus scabiei</name>
    <dbReference type="NCBI Taxonomy" id="52283"/>
    <lineage>
        <taxon>Eukaryota</taxon>
        <taxon>Metazoa</taxon>
        <taxon>Ecdysozoa</taxon>
        <taxon>Arthropoda</taxon>
        <taxon>Chelicerata</taxon>
        <taxon>Arachnida</taxon>
        <taxon>Acari</taxon>
        <taxon>Acariformes</taxon>
        <taxon>Sarcoptiformes</taxon>
        <taxon>Astigmata</taxon>
        <taxon>Psoroptidia</taxon>
        <taxon>Sarcoptoidea</taxon>
        <taxon>Sarcoptidae</taxon>
        <taxon>Sarcoptinae</taxon>
        <taxon>Sarcoptes</taxon>
    </lineage>
</organism>
<dbReference type="SUPFAM" id="SSF57756">
    <property type="entry name" value="Retrovirus zinc finger-like domains"/>
    <property type="match status" value="1"/>
</dbReference>
<feature type="region of interest" description="Disordered" evidence="2">
    <location>
        <begin position="285"/>
        <end position="310"/>
    </location>
</feature>
<dbReference type="Gene3D" id="4.10.60.10">
    <property type="entry name" value="Zinc finger, CCHC-type"/>
    <property type="match status" value="1"/>
</dbReference>
<dbReference type="InterPro" id="IPR001969">
    <property type="entry name" value="Aspartic_peptidase_AS"/>
</dbReference>
<dbReference type="PROSITE" id="PS50158">
    <property type="entry name" value="ZF_CCHC"/>
    <property type="match status" value="1"/>
</dbReference>
<keyword evidence="1" id="KW-0863">Zinc-finger</keyword>
<proteinExistence type="predicted"/>
<dbReference type="GO" id="GO:0008270">
    <property type="term" value="F:zinc ion binding"/>
    <property type="evidence" value="ECO:0007669"/>
    <property type="project" value="UniProtKB-KW"/>
</dbReference>
<dbReference type="SUPFAM" id="SSF50630">
    <property type="entry name" value="Acid proteases"/>
    <property type="match status" value="1"/>
</dbReference>
<dbReference type="InterPro" id="IPR021109">
    <property type="entry name" value="Peptidase_aspartic_dom_sf"/>
</dbReference>
<accession>A0A834RCU5</accession>
<dbReference type="PROSITE" id="PS00141">
    <property type="entry name" value="ASP_PROTEASE"/>
    <property type="match status" value="1"/>
</dbReference>
<dbReference type="EnsemblMetazoa" id="SSS_7593s_mrna">
    <property type="protein sequence ID" value="KAF7494224.1"/>
    <property type="gene ID" value="SSS_7593"/>
</dbReference>
<keyword evidence="6" id="KW-1185">Reference proteome</keyword>